<proteinExistence type="inferred from homology"/>
<keyword evidence="10" id="KW-1185">Reference proteome</keyword>
<dbReference type="SUPFAM" id="SSF53098">
    <property type="entry name" value="Ribonuclease H-like"/>
    <property type="match status" value="1"/>
</dbReference>
<protein>
    <recommendedName>
        <fullName evidence="8">Exonuclease domain-containing protein</fullName>
    </recommendedName>
</protein>
<keyword evidence="5" id="KW-0269">Exonuclease</keyword>
<dbReference type="InterPro" id="IPR040393">
    <property type="entry name" value="TREX1/2"/>
</dbReference>
<dbReference type="GO" id="GO:0046872">
    <property type="term" value="F:metal ion binding"/>
    <property type="evidence" value="ECO:0007669"/>
    <property type="project" value="UniProtKB-KW"/>
</dbReference>
<dbReference type="Pfam" id="PF00929">
    <property type="entry name" value="RNase_T"/>
    <property type="match status" value="1"/>
</dbReference>
<feature type="domain" description="Exonuclease" evidence="8">
    <location>
        <begin position="22"/>
        <end position="289"/>
    </location>
</feature>
<dbReference type="PANTHER" id="PTHR13058">
    <property type="entry name" value="THREE PRIME REPAIR EXONUCLEASE 1, 2"/>
    <property type="match status" value="1"/>
</dbReference>
<keyword evidence="3" id="KW-0479">Metal-binding</keyword>
<evidence type="ECO:0000256" key="1">
    <source>
        <dbReference type="ARBA" id="ARBA00001946"/>
    </source>
</evidence>
<evidence type="ECO:0000256" key="4">
    <source>
        <dbReference type="ARBA" id="ARBA00022801"/>
    </source>
</evidence>
<organism evidence="9 10">
    <name type="scientific">Hypothenemus hampei</name>
    <name type="common">Coffee berry borer</name>
    <dbReference type="NCBI Taxonomy" id="57062"/>
    <lineage>
        <taxon>Eukaryota</taxon>
        <taxon>Metazoa</taxon>
        <taxon>Ecdysozoa</taxon>
        <taxon>Arthropoda</taxon>
        <taxon>Hexapoda</taxon>
        <taxon>Insecta</taxon>
        <taxon>Pterygota</taxon>
        <taxon>Neoptera</taxon>
        <taxon>Endopterygota</taxon>
        <taxon>Coleoptera</taxon>
        <taxon>Polyphaga</taxon>
        <taxon>Cucujiformia</taxon>
        <taxon>Curculionidae</taxon>
        <taxon>Scolytinae</taxon>
        <taxon>Hypothenemus</taxon>
    </lineage>
</organism>
<comment type="similarity">
    <text evidence="7">Belongs to the exonuclease superfamily. TREX family.</text>
</comment>
<dbReference type="PANTHER" id="PTHR13058:SF19">
    <property type="entry name" value="LD40940P"/>
    <property type="match status" value="1"/>
</dbReference>
<dbReference type="SMART" id="SM00479">
    <property type="entry name" value="EXOIII"/>
    <property type="match status" value="1"/>
</dbReference>
<evidence type="ECO:0000256" key="6">
    <source>
        <dbReference type="ARBA" id="ARBA00022842"/>
    </source>
</evidence>
<dbReference type="EMBL" id="JBDJPC010000001">
    <property type="protein sequence ID" value="KAL1517765.1"/>
    <property type="molecule type" value="Genomic_DNA"/>
</dbReference>
<dbReference type="InterPro" id="IPR036397">
    <property type="entry name" value="RNaseH_sf"/>
</dbReference>
<dbReference type="Gene3D" id="3.30.420.10">
    <property type="entry name" value="Ribonuclease H-like superfamily/Ribonuclease H"/>
    <property type="match status" value="1"/>
</dbReference>
<evidence type="ECO:0000256" key="3">
    <source>
        <dbReference type="ARBA" id="ARBA00022723"/>
    </source>
</evidence>
<keyword evidence="6" id="KW-0460">Magnesium</keyword>
<dbReference type="InterPro" id="IPR013520">
    <property type="entry name" value="Ribonucl_H"/>
</dbReference>
<reference evidence="9 10" key="1">
    <citation type="submission" date="2024-05" db="EMBL/GenBank/DDBJ databases">
        <title>Genetic variation in Jamaican populations of the coffee berry borer (Hypothenemus hampei).</title>
        <authorList>
            <person name="Errbii M."/>
            <person name="Myrie A."/>
        </authorList>
    </citation>
    <scope>NUCLEOTIDE SEQUENCE [LARGE SCALE GENOMIC DNA]</scope>
    <source>
        <strain evidence="9">JA-Hopewell-2020-01-JO</strain>
        <tissue evidence="9">Whole body</tissue>
    </source>
</reference>
<evidence type="ECO:0000313" key="10">
    <source>
        <dbReference type="Proteomes" id="UP001566132"/>
    </source>
</evidence>
<evidence type="ECO:0000259" key="8">
    <source>
        <dbReference type="SMART" id="SM00479"/>
    </source>
</evidence>
<comment type="cofactor">
    <cofactor evidence="1">
        <name>Mg(2+)</name>
        <dbReference type="ChEBI" id="CHEBI:18420"/>
    </cofactor>
</comment>
<dbReference type="GO" id="GO:0004527">
    <property type="term" value="F:exonuclease activity"/>
    <property type="evidence" value="ECO:0007669"/>
    <property type="project" value="UniProtKB-KW"/>
</dbReference>
<evidence type="ECO:0000313" key="9">
    <source>
        <dbReference type="EMBL" id="KAL1517765.1"/>
    </source>
</evidence>
<accession>A0ABD1FEU7</accession>
<keyword evidence="2" id="KW-0540">Nuclease</keyword>
<gene>
    <name evidence="9" type="ORF">ABEB36_001490</name>
</gene>
<comment type="caution">
    <text evidence="9">The sequence shown here is derived from an EMBL/GenBank/DDBJ whole genome shotgun (WGS) entry which is preliminary data.</text>
</comment>
<dbReference type="Proteomes" id="UP001566132">
    <property type="component" value="Unassembled WGS sequence"/>
</dbReference>
<dbReference type="InterPro" id="IPR012337">
    <property type="entry name" value="RNaseH-like_sf"/>
</dbReference>
<dbReference type="AlphaFoldDB" id="A0ABD1FEU7"/>
<name>A0ABD1FEU7_HYPHA</name>
<evidence type="ECO:0000256" key="7">
    <source>
        <dbReference type="ARBA" id="ARBA00025769"/>
    </source>
</evidence>
<sequence>MRVIYKKFLRKLSQIAMGEIKTFVFFDLETTGLPLFENNKTRITELTLLAIQNAHVSLGSIPRVQNKLSICFNPYRLICSDSERLTGLSNQMLEHMSPFNQNTVHMINNFLDHHPRPICLVAHNGNRFDYPILQAEIQKTGLKLLDDVVCIDSLEVFRDLHAEDVTEMNKDIPAEMRDNYDELLCTILDEYERDLESNESVKRALEVQKINETTPKKASKEWRVKNFKVLKASQRVSSRKSLNYSTSFKLVDIYQRLTMNQDPINAHQAEADVIMLALSAAKLGDRFVTWANKNHRPFSEMPPMVPGKKIGT</sequence>
<keyword evidence="4" id="KW-0378">Hydrolase</keyword>
<evidence type="ECO:0000256" key="2">
    <source>
        <dbReference type="ARBA" id="ARBA00022722"/>
    </source>
</evidence>
<evidence type="ECO:0000256" key="5">
    <source>
        <dbReference type="ARBA" id="ARBA00022839"/>
    </source>
</evidence>